<feature type="transmembrane region" description="Helical" evidence="1">
    <location>
        <begin position="161"/>
        <end position="180"/>
    </location>
</feature>
<dbReference type="RefSeq" id="WP_406580785.1">
    <property type="nucleotide sequence ID" value="NZ_JBJHQH010000007.1"/>
</dbReference>
<dbReference type="Proteomes" id="UP001623041">
    <property type="component" value="Unassembled WGS sequence"/>
</dbReference>
<gene>
    <name evidence="2" type="ORF">ACJEBI_11910</name>
</gene>
<evidence type="ECO:0000313" key="2">
    <source>
        <dbReference type="EMBL" id="MFK9092183.1"/>
    </source>
</evidence>
<proteinExistence type="predicted"/>
<evidence type="ECO:0000313" key="3">
    <source>
        <dbReference type="Proteomes" id="UP001623041"/>
    </source>
</evidence>
<accession>A0ABW8RFX1</accession>
<keyword evidence="1" id="KW-0472">Membrane</keyword>
<keyword evidence="3" id="KW-1185">Reference proteome</keyword>
<name>A0ABW8RFX1_9BACI</name>
<feature type="transmembrane region" description="Helical" evidence="1">
    <location>
        <begin position="33"/>
        <end position="58"/>
    </location>
</feature>
<evidence type="ECO:0000256" key="1">
    <source>
        <dbReference type="SAM" id="Phobius"/>
    </source>
</evidence>
<organism evidence="2 3">
    <name type="scientific">Bacillus salipaludis</name>
    <dbReference type="NCBI Taxonomy" id="2547811"/>
    <lineage>
        <taxon>Bacteria</taxon>
        <taxon>Bacillati</taxon>
        <taxon>Bacillota</taxon>
        <taxon>Bacilli</taxon>
        <taxon>Bacillales</taxon>
        <taxon>Bacillaceae</taxon>
        <taxon>Bacillus</taxon>
    </lineage>
</organism>
<feature type="transmembrane region" description="Helical" evidence="1">
    <location>
        <begin position="70"/>
        <end position="88"/>
    </location>
</feature>
<feature type="transmembrane region" description="Helical" evidence="1">
    <location>
        <begin position="100"/>
        <end position="122"/>
    </location>
</feature>
<sequence>MKKSFKLTVFLIPIGIAINIIGGQIAMLLKLPLFLDAIGTITVGALCGVVPGIIVGAITSLGISITNPTTLAYIGISVLWGILGAVFSKKGVFIKLWKTVLAGIGMGIIGGGLGSTISVLFFGGFGPGATGIISGTLMSVGFPVVISSLISEMFTDLVDKIPTVIIVYIILMSIPVRTLLKLPLGEVFIKAKQSADRKKVESEEKNHGL</sequence>
<keyword evidence="1" id="KW-0812">Transmembrane</keyword>
<dbReference type="EMBL" id="JBJHQH010000007">
    <property type="protein sequence ID" value="MFK9092183.1"/>
    <property type="molecule type" value="Genomic_DNA"/>
</dbReference>
<reference evidence="2 3" key="1">
    <citation type="submission" date="2024-11" db="EMBL/GenBank/DDBJ databases">
        <authorList>
            <person name="Lucas J.A."/>
        </authorList>
    </citation>
    <scope>NUCLEOTIDE SEQUENCE [LARGE SCALE GENOMIC DNA]</scope>
    <source>
        <strain evidence="2 3">Z 5.4</strain>
    </source>
</reference>
<feature type="transmembrane region" description="Helical" evidence="1">
    <location>
        <begin position="7"/>
        <end position="27"/>
    </location>
</feature>
<protein>
    <recommendedName>
        <fullName evidence="4">ECF transporter S component</fullName>
    </recommendedName>
</protein>
<comment type="caution">
    <text evidence="2">The sequence shown here is derived from an EMBL/GenBank/DDBJ whole genome shotgun (WGS) entry which is preliminary data.</text>
</comment>
<feature type="transmembrane region" description="Helical" evidence="1">
    <location>
        <begin position="129"/>
        <end position="149"/>
    </location>
</feature>
<evidence type="ECO:0008006" key="4">
    <source>
        <dbReference type="Google" id="ProtNLM"/>
    </source>
</evidence>
<keyword evidence="1" id="KW-1133">Transmembrane helix</keyword>